<feature type="region of interest" description="Disordered" evidence="1">
    <location>
        <begin position="359"/>
        <end position="379"/>
    </location>
</feature>
<dbReference type="GeneID" id="94175074"/>
<sequence length="1027" mass="107037">MRNGPRHAGAVAAASPCSHPSSNAMASSPALVAVKTSGALFGGDSPAAASSPGRRQPQFSRGSLSKAWTSSPSSTSCSLQQQQQRLRRRMRKGPNHRRSGGGGRGETQVKRLPNASASDASMSTPKDVVQSVLAAQSHLNMSSSVVHTTSSNEAGSSSSPLLRQQQQRQRPPVQLNRTGGKRYSKPREARDRTSTQLQEEAQQNQQLQSRQSRRRLARGRSEGSVKADPTEHNVANEEEEKLMVSRKPRHGSRIYSPSAMAAEVTLENEELLSDASIRQAPSRSAKKAMTTPSRRSAATEGGRRSRHRRRLSPAHLVASSPTLSRESSINEAVSNAAVDEAQPLPTVSHAEHAADGIAAADSSRPSLRAGTKPSRKQKRTLCTLQQQHPPGFALATAMTPATAIAAFSPPPPLPFHMPQDPTIAAQQVSPITHTVVAEPALLDPSSTVMRLAEFSSANGSVVDPCVVAAVLPASAGGAAHAVDPAVRHGVRMNITEAAFRLGPPTVEPSYLPPPQQESEEEKQLSRRGLRFGALPFYPSATASLGLAMTPAGGANGGDALLASLAVAVPSPQSFLGSYSMSPARSPPLMQPNSSPLGDSIINRSQSSTGGLMSGQSAFTAESTAAAGTPWTLTADPLSHSSPPSSLGRDDADGDGVSSATPSVPLKSPAHGPAMWRSALMVTNTATGALLSPSTVHAPSGSSTVLWSGGGGGNGSQIRASKHGSGTSSLTAALATTTSGGTGHRSSVHSASTPGSDVVREFPQAPYLAVNRTTEPHQPQHQHPMFGPRVLSESDLDRVRHNRVAVSDVVAKDEGTLVDTLFADVNMIEDDKSEVDGEDVLNSGGGGERWSVQLPSSSVASSSGSPLAASSPDARTPQSTNQQSQHRPAPASAGARMLGKEASGQIFGGGYWYPSGPWAGTDAPGRGSGSSGIGTGSYRASGGDAGWRGLSTPPHRHRDFSASCTSVASTISLIDPKQPQADGAAYDMAGEDDEWEMNSSAYADSLDEAQIQWIEEQLRATENPAGYF</sequence>
<feature type="compositionally biased region" description="Low complexity" evidence="1">
    <location>
        <begin position="196"/>
        <end position="210"/>
    </location>
</feature>
<evidence type="ECO:0000313" key="2">
    <source>
        <dbReference type="EMBL" id="KAG5486562.1"/>
    </source>
</evidence>
<keyword evidence="3" id="KW-1185">Reference proteome</keyword>
<feature type="region of interest" description="Disordered" evidence="1">
    <location>
        <begin position="1"/>
        <end position="27"/>
    </location>
</feature>
<feature type="region of interest" description="Disordered" evidence="1">
    <location>
        <begin position="275"/>
        <end position="329"/>
    </location>
</feature>
<dbReference type="EMBL" id="JAFHKP010000004">
    <property type="protein sequence ID" value="KAG5486562.1"/>
    <property type="molecule type" value="Genomic_DNA"/>
</dbReference>
<protein>
    <submittedName>
        <fullName evidence="2">Uncharacterized protein</fullName>
    </submittedName>
</protein>
<feature type="compositionally biased region" description="Polar residues" evidence="1">
    <location>
        <begin position="319"/>
        <end position="329"/>
    </location>
</feature>
<feature type="compositionally biased region" description="Polar residues" evidence="1">
    <location>
        <begin position="115"/>
        <end position="124"/>
    </location>
</feature>
<organism evidence="2 3">
    <name type="scientific">Leishmania enriettii</name>
    <dbReference type="NCBI Taxonomy" id="5663"/>
    <lineage>
        <taxon>Eukaryota</taxon>
        <taxon>Discoba</taxon>
        <taxon>Euglenozoa</taxon>
        <taxon>Kinetoplastea</taxon>
        <taxon>Metakinetoplastina</taxon>
        <taxon>Trypanosomatida</taxon>
        <taxon>Trypanosomatidae</taxon>
        <taxon>Leishmaniinae</taxon>
        <taxon>Leishmania</taxon>
    </lineage>
</organism>
<proteinExistence type="predicted"/>
<gene>
    <name evidence="2" type="ORF">CUR178_07929</name>
</gene>
<reference evidence="2 3" key="1">
    <citation type="submission" date="2021-02" db="EMBL/GenBank/DDBJ databases">
        <title>Leishmania (Mundinia) enrietti genome sequencing and assembly.</title>
        <authorList>
            <person name="Almutairi H."/>
            <person name="Gatherer D."/>
        </authorList>
    </citation>
    <scope>NUCLEOTIDE SEQUENCE [LARGE SCALE GENOMIC DNA]</scope>
    <source>
        <strain evidence="2">CUR178</strain>
    </source>
</reference>
<feature type="region of interest" description="Disordered" evidence="1">
    <location>
        <begin position="832"/>
        <end position="896"/>
    </location>
</feature>
<feature type="compositionally biased region" description="Low complexity" evidence="1">
    <location>
        <begin position="63"/>
        <end position="84"/>
    </location>
</feature>
<feature type="region of interest" description="Disordered" evidence="1">
    <location>
        <begin position="143"/>
        <end position="256"/>
    </location>
</feature>
<dbReference type="RefSeq" id="XP_067695896.1">
    <property type="nucleotide sequence ID" value="XM_067839564.1"/>
</dbReference>
<feature type="compositionally biased region" description="Low complexity" evidence="1">
    <location>
        <begin position="150"/>
        <end position="175"/>
    </location>
</feature>
<name>A0A836KUV5_LEIEN</name>
<feature type="compositionally biased region" description="Low complexity" evidence="1">
    <location>
        <begin position="715"/>
        <end position="749"/>
    </location>
</feature>
<feature type="compositionally biased region" description="Basic and acidic residues" evidence="1">
    <location>
        <begin position="219"/>
        <end position="235"/>
    </location>
</feature>
<feature type="compositionally biased region" description="Low complexity" evidence="1">
    <location>
        <begin position="636"/>
        <end position="646"/>
    </location>
</feature>
<feature type="compositionally biased region" description="Basic residues" evidence="1">
    <location>
        <begin position="85"/>
        <end position="99"/>
    </location>
</feature>
<dbReference type="KEGG" id="lenr:94175074"/>
<evidence type="ECO:0000313" key="3">
    <source>
        <dbReference type="Proteomes" id="UP000674179"/>
    </source>
</evidence>
<feature type="compositionally biased region" description="Polar residues" evidence="1">
    <location>
        <begin position="590"/>
        <end position="622"/>
    </location>
</feature>
<feature type="region of interest" description="Disordered" evidence="1">
    <location>
        <begin position="692"/>
        <end position="758"/>
    </location>
</feature>
<dbReference type="AlphaFoldDB" id="A0A836KUV5"/>
<dbReference type="Proteomes" id="UP000674179">
    <property type="component" value="Chromosome 4"/>
</dbReference>
<feature type="region of interest" description="Disordered" evidence="1">
    <location>
        <begin position="578"/>
        <end position="670"/>
    </location>
</feature>
<feature type="compositionally biased region" description="Low complexity" evidence="1">
    <location>
        <begin position="850"/>
        <end position="871"/>
    </location>
</feature>
<feature type="compositionally biased region" description="Polar residues" evidence="1">
    <location>
        <begin position="875"/>
        <end position="885"/>
    </location>
</feature>
<feature type="region of interest" description="Disordered" evidence="1">
    <location>
        <begin position="39"/>
        <end position="127"/>
    </location>
</feature>
<dbReference type="OrthoDB" id="267740at2759"/>
<accession>A0A836KUV5</accession>
<feature type="region of interest" description="Disordered" evidence="1">
    <location>
        <begin position="503"/>
        <end position="525"/>
    </location>
</feature>
<evidence type="ECO:0000256" key="1">
    <source>
        <dbReference type="SAM" id="MobiDB-lite"/>
    </source>
</evidence>
<comment type="caution">
    <text evidence="2">The sequence shown here is derived from an EMBL/GenBank/DDBJ whole genome shotgun (WGS) entry which is preliminary data.</text>
</comment>